<name>A0AAD6RN18_9ROSI</name>
<dbReference type="AlphaFoldDB" id="A0AAD6RN18"/>
<organism evidence="1 2">
    <name type="scientific">Populus alba x Populus x berolinensis</name>
    <dbReference type="NCBI Taxonomy" id="444605"/>
    <lineage>
        <taxon>Eukaryota</taxon>
        <taxon>Viridiplantae</taxon>
        <taxon>Streptophyta</taxon>
        <taxon>Embryophyta</taxon>
        <taxon>Tracheophyta</taxon>
        <taxon>Spermatophyta</taxon>
        <taxon>Magnoliopsida</taxon>
        <taxon>eudicotyledons</taxon>
        <taxon>Gunneridae</taxon>
        <taxon>Pentapetalae</taxon>
        <taxon>rosids</taxon>
        <taxon>fabids</taxon>
        <taxon>Malpighiales</taxon>
        <taxon>Salicaceae</taxon>
        <taxon>Saliceae</taxon>
        <taxon>Populus</taxon>
    </lineage>
</organism>
<keyword evidence="2" id="KW-1185">Reference proteome</keyword>
<protein>
    <submittedName>
        <fullName evidence="1">Uncharacterized protein</fullName>
    </submittedName>
</protein>
<evidence type="ECO:0000313" key="2">
    <source>
        <dbReference type="Proteomes" id="UP001164929"/>
    </source>
</evidence>
<comment type="caution">
    <text evidence="1">The sequence shown here is derived from an EMBL/GenBank/DDBJ whole genome shotgun (WGS) entry which is preliminary data.</text>
</comment>
<dbReference type="EMBL" id="JAQIZT010000001">
    <property type="protein sequence ID" value="KAJ7011320.1"/>
    <property type="molecule type" value="Genomic_DNA"/>
</dbReference>
<dbReference type="Proteomes" id="UP001164929">
    <property type="component" value="Chromosome 1"/>
</dbReference>
<reference evidence="1 2" key="1">
    <citation type="journal article" date="2023" name="Mol. Ecol. Resour.">
        <title>Chromosome-level genome assembly of a triploid poplar Populus alba 'Berolinensis'.</title>
        <authorList>
            <person name="Chen S."/>
            <person name="Yu Y."/>
            <person name="Wang X."/>
            <person name="Wang S."/>
            <person name="Zhang T."/>
            <person name="Zhou Y."/>
            <person name="He R."/>
            <person name="Meng N."/>
            <person name="Wang Y."/>
            <person name="Liu W."/>
            <person name="Liu Z."/>
            <person name="Liu J."/>
            <person name="Guo Q."/>
            <person name="Huang H."/>
            <person name="Sederoff R.R."/>
            <person name="Wang G."/>
            <person name="Qu G."/>
            <person name="Chen S."/>
        </authorList>
    </citation>
    <scope>NUCLEOTIDE SEQUENCE [LARGE SCALE GENOMIC DNA]</scope>
    <source>
        <strain evidence="1">SC-2020</strain>
    </source>
</reference>
<accession>A0AAD6RN18</accession>
<gene>
    <name evidence="1" type="ORF">NC653_001679</name>
</gene>
<evidence type="ECO:0000313" key="1">
    <source>
        <dbReference type="EMBL" id="KAJ7011320.1"/>
    </source>
</evidence>
<proteinExistence type="predicted"/>
<sequence length="63" mass="7144">MLLQPPTATFAMQLAFLVWILSLKRAFLSLFEKSKVENTSQKMMALLPLMLDLESNVTMLVAQ</sequence>